<proteinExistence type="predicted"/>
<evidence type="ECO:0000313" key="2">
    <source>
        <dbReference type="Proteomes" id="UP000469452"/>
    </source>
</evidence>
<evidence type="ECO:0000313" key="1">
    <source>
        <dbReference type="EMBL" id="KAF0749205.1"/>
    </source>
</evidence>
<dbReference type="EMBL" id="VJMI01012839">
    <property type="protein sequence ID" value="KAF0749205.1"/>
    <property type="molecule type" value="Genomic_DNA"/>
</dbReference>
<dbReference type="AlphaFoldDB" id="A0A6A5AJ25"/>
<reference evidence="1 2" key="1">
    <citation type="submission" date="2019-06" db="EMBL/GenBank/DDBJ databases">
        <title>Genomics analysis of Aphanomyces spp. identifies a new class of oomycete effector associated with host adaptation.</title>
        <authorList>
            <person name="Gaulin E."/>
        </authorList>
    </citation>
    <scope>NUCLEOTIDE SEQUENCE [LARGE SCALE GENOMIC DNA]</scope>
    <source>
        <strain evidence="1 2">E</strain>
    </source>
</reference>
<accession>A0A6A5AJ25</accession>
<feature type="non-terminal residue" evidence="1">
    <location>
        <position position="1"/>
    </location>
</feature>
<gene>
    <name evidence="1" type="ORF">AaE_007108</name>
</gene>
<name>A0A6A5AJ25_APHAT</name>
<comment type="caution">
    <text evidence="1">The sequence shown here is derived from an EMBL/GenBank/DDBJ whole genome shotgun (WGS) entry which is preliminary data.</text>
</comment>
<sequence length="135" mass="15222">IEKRVHPMSFESVGSSLSISALSEPNVSYWRYLEDIYHLKNGLDNWLAFYNAQVAACSDNMKEVEVAASFSNREMDAMRHLTKQRVADVVCAVQRASSVKAKWFSPATAPYFPGHLQQIAEAISRGLLRRQCDIV</sequence>
<protein>
    <submittedName>
        <fullName evidence="1">Uncharacterized protein</fullName>
    </submittedName>
</protein>
<organism evidence="1 2">
    <name type="scientific">Aphanomyces astaci</name>
    <name type="common">Crayfish plague agent</name>
    <dbReference type="NCBI Taxonomy" id="112090"/>
    <lineage>
        <taxon>Eukaryota</taxon>
        <taxon>Sar</taxon>
        <taxon>Stramenopiles</taxon>
        <taxon>Oomycota</taxon>
        <taxon>Saprolegniomycetes</taxon>
        <taxon>Saprolegniales</taxon>
        <taxon>Verrucalvaceae</taxon>
        <taxon>Aphanomyces</taxon>
    </lineage>
</organism>
<dbReference type="Proteomes" id="UP000469452">
    <property type="component" value="Unassembled WGS sequence"/>
</dbReference>